<proteinExistence type="predicted"/>
<keyword evidence="2" id="KW-1185">Reference proteome</keyword>
<name>A0AAW2ASL4_CULAL</name>
<evidence type="ECO:0000313" key="2">
    <source>
        <dbReference type="Proteomes" id="UP001479290"/>
    </source>
</evidence>
<sequence length="126" mass="14150">MKECKKAMMKYQGNKACTLALLQKEELEINTSCWLCLQMTHAWEATMKDTTCLIPLQMTEVLRAAADTEEGRLPTKFPAPICTTKYVHSKPDIPIPPLRVTHKQGDMCVCRKEHASGWTVPAGKSD</sequence>
<evidence type="ECO:0000313" key="1">
    <source>
        <dbReference type="EMBL" id="KAK9976427.1"/>
    </source>
</evidence>
<organism evidence="1 2">
    <name type="scientific">Culter alburnus</name>
    <name type="common">Topmouth culter</name>
    <dbReference type="NCBI Taxonomy" id="194366"/>
    <lineage>
        <taxon>Eukaryota</taxon>
        <taxon>Metazoa</taxon>
        <taxon>Chordata</taxon>
        <taxon>Craniata</taxon>
        <taxon>Vertebrata</taxon>
        <taxon>Euteleostomi</taxon>
        <taxon>Actinopterygii</taxon>
        <taxon>Neopterygii</taxon>
        <taxon>Teleostei</taxon>
        <taxon>Ostariophysi</taxon>
        <taxon>Cypriniformes</taxon>
        <taxon>Xenocyprididae</taxon>
        <taxon>Xenocypridinae</taxon>
        <taxon>Culter</taxon>
    </lineage>
</organism>
<dbReference type="AlphaFoldDB" id="A0AAW2ASL4"/>
<reference evidence="1 2" key="1">
    <citation type="submission" date="2024-05" db="EMBL/GenBank/DDBJ databases">
        <title>A high-quality chromosomal-level genome assembly of Topmouth culter (Culter alburnus).</title>
        <authorList>
            <person name="Zhao H."/>
        </authorList>
    </citation>
    <scope>NUCLEOTIDE SEQUENCE [LARGE SCALE GENOMIC DNA]</scope>
    <source>
        <strain evidence="1">CATC2023</strain>
        <tissue evidence="1">Muscle</tissue>
    </source>
</reference>
<accession>A0AAW2ASL4</accession>
<comment type="caution">
    <text evidence="1">The sequence shown here is derived from an EMBL/GenBank/DDBJ whole genome shotgun (WGS) entry which is preliminary data.</text>
</comment>
<dbReference type="EMBL" id="JAWDJR010000004">
    <property type="protein sequence ID" value="KAK9976427.1"/>
    <property type="molecule type" value="Genomic_DNA"/>
</dbReference>
<dbReference type="Proteomes" id="UP001479290">
    <property type="component" value="Unassembled WGS sequence"/>
</dbReference>
<protein>
    <submittedName>
        <fullName evidence="1">Uncharacterized protein</fullName>
    </submittedName>
</protein>
<gene>
    <name evidence="1" type="ORF">ABG768_021632</name>
</gene>